<keyword evidence="6" id="KW-1185">Reference proteome</keyword>
<sequence>MDSYIYIKKQILHGEFPPKMRLTEEYLAKQLQLSRTPIREALKQLESEGLLLPMKRGVRVRHYTKEDIRQIYDVRTLLEGYAASQAALHRTHENLEEMKKANDHYEQTINAYFKSSGTTVEDVLELNHAFHETIVKASKNQHIFDLISKTVVLPLIFRSFYWFNEEQMRNSHTSHNTILQAIEEQDIERARVAMHEHIYHGRDQVLPHIEAIAEDYSITD</sequence>
<dbReference type="PRINTS" id="PR00035">
    <property type="entry name" value="HTHGNTR"/>
</dbReference>
<evidence type="ECO:0000313" key="5">
    <source>
        <dbReference type="EMBL" id="SFD90645.1"/>
    </source>
</evidence>
<evidence type="ECO:0000256" key="2">
    <source>
        <dbReference type="ARBA" id="ARBA00023125"/>
    </source>
</evidence>
<dbReference type="CDD" id="cd07377">
    <property type="entry name" value="WHTH_GntR"/>
    <property type="match status" value="1"/>
</dbReference>
<dbReference type="Pfam" id="PF00392">
    <property type="entry name" value="GntR"/>
    <property type="match status" value="1"/>
</dbReference>
<dbReference type="OrthoDB" id="114741at2"/>
<dbReference type="PROSITE" id="PS50949">
    <property type="entry name" value="HTH_GNTR"/>
    <property type="match status" value="1"/>
</dbReference>
<evidence type="ECO:0000313" key="6">
    <source>
        <dbReference type="Proteomes" id="UP000199474"/>
    </source>
</evidence>
<dbReference type="InterPro" id="IPR011711">
    <property type="entry name" value="GntR_C"/>
</dbReference>
<dbReference type="PANTHER" id="PTHR43537:SF24">
    <property type="entry name" value="GLUCONATE OPERON TRANSCRIPTIONAL REPRESSOR"/>
    <property type="match status" value="1"/>
</dbReference>
<dbReference type="SUPFAM" id="SSF46785">
    <property type="entry name" value="Winged helix' DNA-binding domain"/>
    <property type="match status" value="1"/>
</dbReference>
<dbReference type="InterPro" id="IPR000524">
    <property type="entry name" value="Tscrpt_reg_HTH_GntR"/>
</dbReference>
<dbReference type="Gene3D" id="1.10.10.10">
    <property type="entry name" value="Winged helix-like DNA-binding domain superfamily/Winged helix DNA-binding domain"/>
    <property type="match status" value="1"/>
</dbReference>
<evidence type="ECO:0000256" key="1">
    <source>
        <dbReference type="ARBA" id="ARBA00023015"/>
    </source>
</evidence>
<dbReference type="Gene3D" id="1.20.120.530">
    <property type="entry name" value="GntR ligand-binding domain-like"/>
    <property type="match status" value="1"/>
</dbReference>
<dbReference type="EMBL" id="FOMR01000005">
    <property type="protein sequence ID" value="SFD90645.1"/>
    <property type="molecule type" value="Genomic_DNA"/>
</dbReference>
<dbReference type="GO" id="GO:0003677">
    <property type="term" value="F:DNA binding"/>
    <property type="evidence" value="ECO:0007669"/>
    <property type="project" value="UniProtKB-KW"/>
</dbReference>
<dbReference type="SMART" id="SM00345">
    <property type="entry name" value="HTH_GNTR"/>
    <property type="match status" value="1"/>
</dbReference>
<evidence type="ECO:0000259" key="4">
    <source>
        <dbReference type="PROSITE" id="PS50949"/>
    </source>
</evidence>
<protein>
    <submittedName>
        <fullName evidence="5">DNA-binding transcriptional regulator, GntR family</fullName>
    </submittedName>
</protein>
<dbReference type="Pfam" id="PF07729">
    <property type="entry name" value="FCD"/>
    <property type="match status" value="1"/>
</dbReference>
<dbReference type="InterPro" id="IPR036388">
    <property type="entry name" value="WH-like_DNA-bd_sf"/>
</dbReference>
<reference evidence="6" key="1">
    <citation type="submission" date="2016-10" db="EMBL/GenBank/DDBJ databases">
        <authorList>
            <person name="Varghese N."/>
            <person name="Submissions S."/>
        </authorList>
    </citation>
    <scope>NUCLEOTIDE SEQUENCE [LARGE SCALE GENOMIC DNA]</scope>
    <source>
        <strain evidence="6">DSM 22530</strain>
    </source>
</reference>
<dbReference type="SMART" id="SM00895">
    <property type="entry name" value="FCD"/>
    <property type="match status" value="1"/>
</dbReference>
<dbReference type="InterPro" id="IPR008920">
    <property type="entry name" value="TF_FadR/GntR_C"/>
</dbReference>
<keyword evidence="1" id="KW-0805">Transcription regulation</keyword>
<dbReference type="SUPFAM" id="SSF48008">
    <property type="entry name" value="GntR ligand-binding domain-like"/>
    <property type="match status" value="1"/>
</dbReference>
<dbReference type="Proteomes" id="UP000199474">
    <property type="component" value="Unassembled WGS sequence"/>
</dbReference>
<accession>A0A1I1W621</accession>
<dbReference type="AlphaFoldDB" id="A0A1I1W621"/>
<dbReference type="GO" id="GO:0003700">
    <property type="term" value="F:DNA-binding transcription factor activity"/>
    <property type="evidence" value="ECO:0007669"/>
    <property type="project" value="InterPro"/>
</dbReference>
<keyword evidence="3" id="KW-0804">Transcription</keyword>
<proteinExistence type="predicted"/>
<organism evidence="5 6">
    <name type="scientific">Lentibacillus persicus</name>
    <dbReference type="NCBI Taxonomy" id="640948"/>
    <lineage>
        <taxon>Bacteria</taxon>
        <taxon>Bacillati</taxon>
        <taxon>Bacillota</taxon>
        <taxon>Bacilli</taxon>
        <taxon>Bacillales</taxon>
        <taxon>Bacillaceae</taxon>
        <taxon>Lentibacillus</taxon>
    </lineage>
</organism>
<dbReference type="PANTHER" id="PTHR43537">
    <property type="entry name" value="TRANSCRIPTIONAL REGULATOR, GNTR FAMILY"/>
    <property type="match status" value="1"/>
</dbReference>
<name>A0A1I1W621_9BACI</name>
<dbReference type="RefSeq" id="WP_090084559.1">
    <property type="nucleotide sequence ID" value="NZ_FOMR01000005.1"/>
</dbReference>
<keyword evidence="2 5" id="KW-0238">DNA-binding</keyword>
<feature type="domain" description="HTH gntR-type" evidence="4">
    <location>
        <begin position="1"/>
        <end position="63"/>
    </location>
</feature>
<dbReference type="InterPro" id="IPR036390">
    <property type="entry name" value="WH_DNA-bd_sf"/>
</dbReference>
<gene>
    <name evidence="5" type="ORF">SAMN05216238_105228</name>
</gene>
<dbReference type="STRING" id="640948.SAMN05216238_105228"/>
<evidence type="ECO:0000256" key="3">
    <source>
        <dbReference type="ARBA" id="ARBA00023163"/>
    </source>
</evidence>